<reference evidence="1" key="1">
    <citation type="submission" date="2019-03" db="EMBL/GenBank/DDBJ databases">
        <authorList>
            <person name="Mank J."/>
            <person name="Almeida P."/>
        </authorList>
    </citation>
    <scope>NUCLEOTIDE SEQUENCE</scope>
    <source>
        <strain evidence="1">78183</strain>
    </source>
</reference>
<protein>
    <submittedName>
        <fullName evidence="1">Uncharacterized protein</fullName>
    </submittedName>
</protein>
<gene>
    <name evidence="1" type="ORF">SVIM_LOCUS40912</name>
</gene>
<evidence type="ECO:0000313" key="1">
    <source>
        <dbReference type="EMBL" id="VFU23960.1"/>
    </source>
</evidence>
<proteinExistence type="predicted"/>
<dbReference type="EMBL" id="CAADRP010000147">
    <property type="protein sequence ID" value="VFU23960.1"/>
    <property type="molecule type" value="Genomic_DNA"/>
</dbReference>
<sequence length="75" mass="8131">MCTSTSNATATVDDMLPFGCMLQLQKPLLPSMICAHFERAGAAHTNYDRQGIVGALKRGDQGGQFMNLPGRLCSW</sequence>
<dbReference type="AlphaFoldDB" id="A0A6N2KL53"/>
<name>A0A6N2KL53_SALVM</name>
<organism evidence="1">
    <name type="scientific">Salix viminalis</name>
    <name type="common">Common osier</name>
    <name type="synonym">Basket willow</name>
    <dbReference type="NCBI Taxonomy" id="40686"/>
    <lineage>
        <taxon>Eukaryota</taxon>
        <taxon>Viridiplantae</taxon>
        <taxon>Streptophyta</taxon>
        <taxon>Embryophyta</taxon>
        <taxon>Tracheophyta</taxon>
        <taxon>Spermatophyta</taxon>
        <taxon>Magnoliopsida</taxon>
        <taxon>eudicotyledons</taxon>
        <taxon>Gunneridae</taxon>
        <taxon>Pentapetalae</taxon>
        <taxon>rosids</taxon>
        <taxon>fabids</taxon>
        <taxon>Malpighiales</taxon>
        <taxon>Salicaceae</taxon>
        <taxon>Saliceae</taxon>
        <taxon>Salix</taxon>
    </lineage>
</organism>
<accession>A0A6N2KL53</accession>